<accession>A0AC35UCT7</accession>
<evidence type="ECO:0000313" key="1">
    <source>
        <dbReference type="Proteomes" id="UP000095286"/>
    </source>
</evidence>
<protein>
    <submittedName>
        <fullName evidence="2">Sushi domain-containing protein</fullName>
    </submittedName>
</protein>
<organism evidence="1 2">
    <name type="scientific">Rhabditophanes sp. KR3021</name>
    <dbReference type="NCBI Taxonomy" id="114890"/>
    <lineage>
        <taxon>Eukaryota</taxon>
        <taxon>Metazoa</taxon>
        <taxon>Ecdysozoa</taxon>
        <taxon>Nematoda</taxon>
        <taxon>Chromadorea</taxon>
        <taxon>Rhabditida</taxon>
        <taxon>Tylenchina</taxon>
        <taxon>Panagrolaimomorpha</taxon>
        <taxon>Strongyloidoidea</taxon>
        <taxon>Alloionematidae</taxon>
        <taxon>Rhabditophanes</taxon>
    </lineage>
</organism>
<dbReference type="WBParaSite" id="RSKR_0000976300.1">
    <property type="protein sequence ID" value="RSKR_0000976300.1"/>
    <property type="gene ID" value="RSKR_0000976300"/>
</dbReference>
<evidence type="ECO:0000313" key="2">
    <source>
        <dbReference type="WBParaSite" id="RSKR_0000976300.1"/>
    </source>
</evidence>
<sequence>MLPFTRFVLAFVALSSVYGCKHRGNTYSNGEEWFEKNAFVMKCTISTDGSWKTEVTGCLTPDQKKISINGTLEDGNDEWNCSLNNQGLVTLKQGINANVKCEGGFSAGDRWISKTFELECMPGGSQKLVSCVHPVGGKIGVNDTKVIEGNTVECTQFANGTVVMRSQRANLPVTRSSNAGNAANEVSPQIAPSDRNNVIVSCVDDQEKTRNVGEIWIENEIFQRKCVSPGVTEVTGCVTKEGKHILLNKEVVFDGMKYNCDRTDTGSIRFKATPVA</sequence>
<proteinExistence type="predicted"/>
<dbReference type="Proteomes" id="UP000095286">
    <property type="component" value="Unplaced"/>
</dbReference>
<reference evidence="2" key="1">
    <citation type="submission" date="2016-11" db="UniProtKB">
        <authorList>
            <consortium name="WormBaseParasite"/>
        </authorList>
    </citation>
    <scope>IDENTIFICATION</scope>
    <source>
        <strain evidence="2">KR3021</strain>
    </source>
</reference>
<name>A0AC35UCT7_9BILA</name>